<evidence type="ECO:0000313" key="3">
    <source>
        <dbReference type="EMBL" id="CAA2975098.1"/>
    </source>
</evidence>
<accession>A0A8S0RAD0</accession>
<sequence length="169" mass="19203">MMEPPVGFCVVEITTNEIEVRYVVPSDDKMVAPYMEDILYKKPLQPHARGDMQFGDTGDVFDKLREELRGQMTELQCNNKELTVRLKDLKSQLLDLKQDRNSQINQLICVQAKATEKSEAHSVGNAPQQEKVTDIEQNINRKGKGKMNPTDETEYPLFPPTPSFDFGVA</sequence>
<evidence type="ECO:0000256" key="1">
    <source>
        <dbReference type="SAM" id="Coils"/>
    </source>
</evidence>
<evidence type="ECO:0000256" key="2">
    <source>
        <dbReference type="SAM" id="MobiDB-lite"/>
    </source>
</evidence>
<proteinExistence type="predicted"/>
<keyword evidence="4" id="KW-1185">Reference proteome</keyword>
<feature type="compositionally biased region" description="Polar residues" evidence="2">
    <location>
        <begin position="125"/>
        <end position="140"/>
    </location>
</feature>
<keyword evidence="1" id="KW-0175">Coiled coil</keyword>
<name>A0A8S0RAD0_OLEEU</name>
<dbReference type="Gramene" id="OE9A043451T1">
    <property type="protein sequence ID" value="OE9A043451C1"/>
    <property type="gene ID" value="OE9A043451"/>
</dbReference>
<reference evidence="3 4" key="1">
    <citation type="submission" date="2019-12" db="EMBL/GenBank/DDBJ databases">
        <authorList>
            <person name="Alioto T."/>
            <person name="Alioto T."/>
            <person name="Gomez Garrido J."/>
        </authorList>
    </citation>
    <scope>NUCLEOTIDE SEQUENCE [LARGE SCALE GENOMIC DNA]</scope>
</reference>
<organism evidence="3 4">
    <name type="scientific">Olea europaea subsp. europaea</name>
    <dbReference type="NCBI Taxonomy" id="158383"/>
    <lineage>
        <taxon>Eukaryota</taxon>
        <taxon>Viridiplantae</taxon>
        <taxon>Streptophyta</taxon>
        <taxon>Embryophyta</taxon>
        <taxon>Tracheophyta</taxon>
        <taxon>Spermatophyta</taxon>
        <taxon>Magnoliopsida</taxon>
        <taxon>eudicotyledons</taxon>
        <taxon>Gunneridae</taxon>
        <taxon>Pentapetalae</taxon>
        <taxon>asterids</taxon>
        <taxon>lamiids</taxon>
        <taxon>Lamiales</taxon>
        <taxon>Oleaceae</taxon>
        <taxon>Oleeae</taxon>
        <taxon>Olea</taxon>
    </lineage>
</organism>
<dbReference type="EMBL" id="CACTIH010002227">
    <property type="protein sequence ID" value="CAA2975098.1"/>
    <property type="molecule type" value="Genomic_DNA"/>
</dbReference>
<evidence type="ECO:0000313" key="4">
    <source>
        <dbReference type="Proteomes" id="UP000594638"/>
    </source>
</evidence>
<gene>
    <name evidence="3" type="ORF">OLEA9_A043451</name>
</gene>
<protein>
    <submittedName>
        <fullName evidence="3">Uncharacterized protein</fullName>
    </submittedName>
</protein>
<feature type="region of interest" description="Disordered" evidence="2">
    <location>
        <begin position="119"/>
        <end position="169"/>
    </location>
</feature>
<dbReference type="AlphaFoldDB" id="A0A8S0RAD0"/>
<feature type="coiled-coil region" evidence="1">
    <location>
        <begin position="65"/>
        <end position="106"/>
    </location>
</feature>
<comment type="caution">
    <text evidence="3">The sequence shown here is derived from an EMBL/GenBank/DDBJ whole genome shotgun (WGS) entry which is preliminary data.</text>
</comment>
<dbReference type="Proteomes" id="UP000594638">
    <property type="component" value="Unassembled WGS sequence"/>
</dbReference>